<dbReference type="Pfam" id="PF13858">
    <property type="entry name" value="DUF4199"/>
    <property type="match status" value="1"/>
</dbReference>
<feature type="transmembrane region" description="Helical" evidence="1">
    <location>
        <begin position="148"/>
        <end position="168"/>
    </location>
</feature>
<evidence type="ECO:0008006" key="4">
    <source>
        <dbReference type="Google" id="ProtNLM"/>
    </source>
</evidence>
<keyword evidence="3" id="KW-1185">Reference proteome</keyword>
<evidence type="ECO:0000313" key="2">
    <source>
        <dbReference type="EMBL" id="RXG23200.1"/>
    </source>
</evidence>
<gene>
    <name evidence="2" type="ORF">DSM00_812</name>
</gene>
<reference evidence="2 3" key="1">
    <citation type="submission" date="2018-07" db="EMBL/GenBank/DDBJ databases">
        <title>Leeuwenhoekiella genomics.</title>
        <authorList>
            <person name="Tahon G."/>
            <person name="Willems A."/>
        </authorList>
    </citation>
    <scope>NUCLEOTIDE SEQUENCE [LARGE SCALE GENOMIC DNA]</scope>
    <source>
        <strain evidence="2 3">LMG 22550</strain>
    </source>
</reference>
<evidence type="ECO:0000256" key="1">
    <source>
        <dbReference type="SAM" id="Phobius"/>
    </source>
</evidence>
<organism evidence="2 3">
    <name type="scientific">Leeuwenhoekiella aequorea</name>
    <dbReference type="NCBI Taxonomy" id="283736"/>
    <lineage>
        <taxon>Bacteria</taxon>
        <taxon>Pseudomonadati</taxon>
        <taxon>Bacteroidota</taxon>
        <taxon>Flavobacteriia</taxon>
        <taxon>Flavobacteriales</taxon>
        <taxon>Flavobacteriaceae</taxon>
        <taxon>Leeuwenhoekiella</taxon>
    </lineage>
</organism>
<keyword evidence="1" id="KW-1133">Transmembrane helix</keyword>
<dbReference type="RefSeq" id="WP_128756745.1">
    <property type="nucleotide sequence ID" value="NZ_QOVM01000002.1"/>
</dbReference>
<dbReference type="OrthoDB" id="1122768at2"/>
<sequence length="176" mass="19240">MNDQKQTTGKVALTYGTLLGVLSIIQAVILYITNSLLDQNWITAVIGFAIMIGMIVYGQKVYKNGNGGYMSFKEALKVGVGIAITGALIAAVYNFIFLTFIEPGLVDQIVEKQREAMIEQSPNMTDAQIEQGLAMASNFARPWVQSSFQIVGGIFFGFIISLISGLVLKKENPYQD</sequence>
<protein>
    <recommendedName>
        <fullName evidence="4">DUF4199 domain-containing protein</fullName>
    </recommendedName>
</protein>
<feature type="transmembrane region" description="Helical" evidence="1">
    <location>
        <begin position="12"/>
        <end position="33"/>
    </location>
</feature>
<evidence type="ECO:0000313" key="3">
    <source>
        <dbReference type="Proteomes" id="UP000289238"/>
    </source>
</evidence>
<keyword evidence="1" id="KW-0472">Membrane</keyword>
<dbReference type="EMBL" id="QOVM01000002">
    <property type="protein sequence ID" value="RXG23200.1"/>
    <property type="molecule type" value="Genomic_DNA"/>
</dbReference>
<dbReference type="AlphaFoldDB" id="A0A4Q0P8X7"/>
<feature type="transmembrane region" description="Helical" evidence="1">
    <location>
        <begin position="78"/>
        <end position="101"/>
    </location>
</feature>
<dbReference type="Proteomes" id="UP000289238">
    <property type="component" value="Unassembled WGS sequence"/>
</dbReference>
<proteinExistence type="predicted"/>
<name>A0A4Q0P8X7_9FLAO</name>
<dbReference type="InterPro" id="IPR025250">
    <property type="entry name" value="DUF4199"/>
</dbReference>
<accession>A0A4Q0P8X7</accession>
<comment type="caution">
    <text evidence="2">The sequence shown here is derived from an EMBL/GenBank/DDBJ whole genome shotgun (WGS) entry which is preliminary data.</text>
</comment>
<feature type="transmembrane region" description="Helical" evidence="1">
    <location>
        <begin position="39"/>
        <end position="57"/>
    </location>
</feature>
<keyword evidence="1" id="KW-0812">Transmembrane</keyword>